<protein>
    <submittedName>
        <fullName evidence="1">Uncharacterized protein</fullName>
    </submittedName>
</protein>
<evidence type="ECO:0000313" key="2">
    <source>
        <dbReference type="Proteomes" id="UP001056120"/>
    </source>
</evidence>
<dbReference type="EMBL" id="CM042042">
    <property type="protein sequence ID" value="KAI3704216.1"/>
    <property type="molecule type" value="Genomic_DNA"/>
</dbReference>
<dbReference type="Proteomes" id="UP001056120">
    <property type="component" value="Linkage Group LG25"/>
</dbReference>
<comment type="caution">
    <text evidence="1">The sequence shown here is derived from an EMBL/GenBank/DDBJ whole genome shotgun (WGS) entry which is preliminary data.</text>
</comment>
<proteinExistence type="predicted"/>
<reference evidence="1 2" key="2">
    <citation type="journal article" date="2022" name="Mol. Ecol. Resour.">
        <title>The genomes of chicory, endive, great burdock and yacon provide insights into Asteraceae paleo-polyploidization history and plant inulin production.</title>
        <authorList>
            <person name="Fan W."/>
            <person name="Wang S."/>
            <person name="Wang H."/>
            <person name="Wang A."/>
            <person name="Jiang F."/>
            <person name="Liu H."/>
            <person name="Zhao H."/>
            <person name="Xu D."/>
            <person name="Zhang Y."/>
        </authorList>
    </citation>
    <scope>NUCLEOTIDE SEQUENCE [LARGE SCALE GENOMIC DNA]</scope>
    <source>
        <strain evidence="2">cv. Yunnan</strain>
        <tissue evidence="1">Leaves</tissue>
    </source>
</reference>
<keyword evidence="2" id="KW-1185">Reference proteome</keyword>
<evidence type="ECO:0000313" key="1">
    <source>
        <dbReference type="EMBL" id="KAI3704216.1"/>
    </source>
</evidence>
<gene>
    <name evidence="1" type="ORF">L1987_74432</name>
</gene>
<name>A0ACB9A3W2_9ASTR</name>
<sequence length="397" mass="44090">MYGRCGDLECARQVFDEMLQSMIADVISWNSIVAAYMQSGDSKKAMQMFYRMTGLCPDAVSLVNILPAFASARASLQGKEARAYAVTTQLIQDLFVGNAIVDMYAKCGLMDDANKVFERMEVKDVASWNVMVTGHSQTGRFEDALGLFEKMRREKVELNVVTWSAVIAGYAQRGHGYEALDVFRQMLVSGSEPNVVTLVSLLSGCACAETLLHGKEIHCYAIKQILNINKNNPGDEQMVVNSLINMYAKCKADGLARKIFDHVAPASRNVVTWTVMIDGYSQLGEANDALELFSQMLKQNRPTKPNAFTISCALMACAHLAALRLGRQIYGYVLRNRCEKSDVLFVDNCLIDMYVKSGDVDMARVVFNNMNQTNVVSWKSDMECTGVAQKLWISLMG</sequence>
<organism evidence="1 2">
    <name type="scientific">Smallanthus sonchifolius</name>
    <dbReference type="NCBI Taxonomy" id="185202"/>
    <lineage>
        <taxon>Eukaryota</taxon>
        <taxon>Viridiplantae</taxon>
        <taxon>Streptophyta</taxon>
        <taxon>Embryophyta</taxon>
        <taxon>Tracheophyta</taxon>
        <taxon>Spermatophyta</taxon>
        <taxon>Magnoliopsida</taxon>
        <taxon>eudicotyledons</taxon>
        <taxon>Gunneridae</taxon>
        <taxon>Pentapetalae</taxon>
        <taxon>asterids</taxon>
        <taxon>campanulids</taxon>
        <taxon>Asterales</taxon>
        <taxon>Asteraceae</taxon>
        <taxon>Asteroideae</taxon>
        <taxon>Heliantheae alliance</taxon>
        <taxon>Millerieae</taxon>
        <taxon>Smallanthus</taxon>
    </lineage>
</organism>
<reference evidence="2" key="1">
    <citation type="journal article" date="2022" name="Mol. Ecol. Resour.">
        <title>The genomes of chicory, endive, great burdock and yacon provide insights into Asteraceae palaeo-polyploidization history and plant inulin production.</title>
        <authorList>
            <person name="Fan W."/>
            <person name="Wang S."/>
            <person name="Wang H."/>
            <person name="Wang A."/>
            <person name="Jiang F."/>
            <person name="Liu H."/>
            <person name="Zhao H."/>
            <person name="Xu D."/>
            <person name="Zhang Y."/>
        </authorList>
    </citation>
    <scope>NUCLEOTIDE SEQUENCE [LARGE SCALE GENOMIC DNA]</scope>
    <source>
        <strain evidence="2">cv. Yunnan</strain>
    </source>
</reference>
<accession>A0ACB9A3W2</accession>